<sequence length="453" mass="51245">MLCRFLNLHELWEPRMLVTGRYTLKKEFHPLCSADKFRGQDFEVVEPALRLLSHLLHTDIVIAAFHAILYADVQGLDDLDANNPGGYIDFREQIEPRERERTRSALVEAAQYLQIIELGTAAFTYAEVAISQKTSLVQPSEVFSPRGIPQDLAEIWSVPAEETSHYSLSGNSKEDRLLSGARATISYSKFLFDDMHEYYKSCGGDLQRLRWVLPWLSFASTLLHELGHALFRMRPKPTGVVEEPAIAPATVSEIGFSLEHIAWDGVLDCCNPEGSFVMTEWPSPGLNATYNHMGTSRAASGAGIIDRTWYLPLAWAQLLFHDDFWTSDGPRLGVQALRAPRISGYADIVEPCTCRLEEKERAPELDGEAIAMCKSTYRVVEDPACKIGQWDYHPDRRRSLSLGIRTTDVAPEGYLMLWDGTLVACQYKTKVERAIAECTRIPTFFKRYWIDAM</sequence>
<organism evidence="1 2">
    <name type="scientific">Recurvomyces mirabilis</name>
    <dbReference type="NCBI Taxonomy" id="574656"/>
    <lineage>
        <taxon>Eukaryota</taxon>
        <taxon>Fungi</taxon>
        <taxon>Dikarya</taxon>
        <taxon>Ascomycota</taxon>
        <taxon>Pezizomycotina</taxon>
        <taxon>Dothideomycetes</taxon>
        <taxon>Dothideomycetidae</taxon>
        <taxon>Mycosphaerellales</taxon>
        <taxon>Teratosphaeriaceae</taxon>
        <taxon>Recurvomyces</taxon>
    </lineage>
</organism>
<dbReference type="Proteomes" id="UP001274830">
    <property type="component" value="Unassembled WGS sequence"/>
</dbReference>
<dbReference type="AlphaFoldDB" id="A0AAE1C260"/>
<evidence type="ECO:0000313" key="1">
    <source>
        <dbReference type="EMBL" id="KAK3675261.1"/>
    </source>
</evidence>
<name>A0AAE1C260_9PEZI</name>
<gene>
    <name evidence="1" type="ORF">LTR78_004771</name>
</gene>
<reference evidence="1" key="1">
    <citation type="submission" date="2023-07" db="EMBL/GenBank/DDBJ databases">
        <title>Black Yeasts Isolated from many extreme environments.</title>
        <authorList>
            <person name="Coleine C."/>
            <person name="Stajich J.E."/>
            <person name="Selbmann L."/>
        </authorList>
    </citation>
    <scope>NUCLEOTIDE SEQUENCE</scope>
    <source>
        <strain evidence="1">CCFEE 5485</strain>
    </source>
</reference>
<keyword evidence="2" id="KW-1185">Reference proteome</keyword>
<evidence type="ECO:0000313" key="2">
    <source>
        <dbReference type="Proteomes" id="UP001274830"/>
    </source>
</evidence>
<dbReference type="EMBL" id="JAUTXT010000015">
    <property type="protein sequence ID" value="KAK3675261.1"/>
    <property type="molecule type" value="Genomic_DNA"/>
</dbReference>
<protein>
    <submittedName>
        <fullName evidence="1">Uncharacterized protein</fullName>
    </submittedName>
</protein>
<accession>A0AAE1C260</accession>
<comment type="caution">
    <text evidence="1">The sequence shown here is derived from an EMBL/GenBank/DDBJ whole genome shotgun (WGS) entry which is preliminary data.</text>
</comment>
<proteinExistence type="predicted"/>